<keyword evidence="2" id="KW-1185">Reference proteome</keyword>
<reference evidence="1" key="1">
    <citation type="submission" date="2023-06" db="EMBL/GenBank/DDBJ databases">
        <title>Genome-scale phylogeny and comparative genomics of the fungal order Sordariales.</title>
        <authorList>
            <consortium name="Lawrence Berkeley National Laboratory"/>
            <person name="Hensen N."/>
            <person name="Bonometti L."/>
            <person name="Westerberg I."/>
            <person name="Brannstrom I.O."/>
            <person name="Guillou S."/>
            <person name="Cros-Aarteil S."/>
            <person name="Calhoun S."/>
            <person name="Haridas S."/>
            <person name="Kuo A."/>
            <person name="Mondo S."/>
            <person name="Pangilinan J."/>
            <person name="Riley R."/>
            <person name="Labutti K."/>
            <person name="Andreopoulos B."/>
            <person name="Lipzen A."/>
            <person name="Chen C."/>
            <person name="Yanf M."/>
            <person name="Daum C."/>
            <person name="Ng V."/>
            <person name="Clum A."/>
            <person name="Steindorff A."/>
            <person name="Ohm R."/>
            <person name="Martin F."/>
            <person name="Silar P."/>
            <person name="Natvig D."/>
            <person name="Lalanne C."/>
            <person name="Gautier V."/>
            <person name="Ament-Velasquez S.L."/>
            <person name="Kruys A."/>
            <person name="Hutchinson M.I."/>
            <person name="Powell A.J."/>
            <person name="Barry K."/>
            <person name="Miller A.N."/>
            <person name="Grigoriev I.V."/>
            <person name="Debuchy R."/>
            <person name="Gladieux P."/>
            <person name="Thoren M.H."/>
            <person name="Johannesson H."/>
        </authorList>
    </citation>
    <scope>NUCLEOTIDE SEQUENCE</scope>
    <source>
        <strain evidence="1">CBS 606.72</strain>
    </source>
</reference>
<name>A0AA39XFN4_9PEZI</name>
<proteinExistence type="predicted"/>
<evidence type="ECO:0000313" key="1">
    <source>
        <dbReference type="EMBL" id="KAK0632295.1"/>
    </source>
</evidence>
<sequence>MRRVSLCLAGMALGFPMQLRPWDMPPVVHIAIIRFRRDVRRSPQSHCTPRTSAYQYFLHSPCRNLSPSRNLVIQALPPTSSSVSWPTTQLQSVLRAQTNVIASFVMPISPSAFPCKTPCTCFSACVGIPIFKAPIQLHVRGKTAPNQGGLPLGKAIQTPSQTMC</sequence>
<comment type="caution">
    <text evidence="1">The sequence shown here is derived from an EMBL/GenBank/DDBJ whole genome shotgun (WGS) entry which is preliminary data.</text>
</comment>
<evidence type="ECO:0000313" key="2">
    <source>
        <dbReference type="Proteomes" id="UP001175000"/>
    </source>
</evidence>
<dbReference type="Proteomes" id="UP001175000">
    <property type="component" value="Unassembled WGS sequence"/>
</dbReference>
<dbReference type="EMBL" id="JAULSU010000001">
    <property type="protein sequence ID" value="KAK0632295.1"/>
    <property type="molecule type" value="Genomic_DNA"/>
</dbReference>
<protein>
    <submittedName>
        <fullName evidence="1">Uncharacterized protein</fullName>
    </submittedName>
</protein>
<organism evidence="1 2">
    <name type="scientific">Immersiella caudata</name>
    <dbReference type="NCBI Taxonomy" id="314043"/>
    <lineage>
        <taxon>Eukaryota</taxon>
        <taxon>Fungi</taxon>
        <taxon>Dikarya</taxon>
        <taxon>Ascomycota</taxon>
        <taxon>Pezizomycotina</taxon>
        <taxon>Sordariomycetes</taxon>
        <taxon>Sordariomycetidae</taxon>
        <taxon>Sordariales</taxon>
        <taxon>Lasiosphaeriaceae</taxon>
        <taxon>Immersiella</taxon>
    </lineage>
</organism>
<accession>A0AA39XFN4</accession>
<dbReference type="AlphaFoldDB" id="A0AA39XFN4"/>
<gene>
    <name evidence="1" type="ORF">B0T14DRAFT_28854</name>
</gene>